<dbReference type="RefSeq" id="WP_285458315.1">
    <property type="nucleotide sequence ID" value="NZ_CP127173.1"/>
</dbReference>
<dbReference type="EMBL" id="CP127173">
    <property type="protein sequence ID" value="WIV60706.1"/>
    <property type="molecule type" value="Genomic_DNA"/>
</dbReference>
<gene>
    <name evidence="1" type="ORF">QP939_19870</name>
</gene>
<organism evidence="1 2">
    <name type="scientific">Amycolatopsis nalaikhensis</name>
    <dbReference type="NCBI Taxonomy" id="715472"/>
    <lineage>
        <taxon>Bacteria</taxon>
        <taxon>Bacillati</taxon>
        <taxon>Actinomycetota</taxon>
        <taxon>Actinomycetes</taxon>
        <taxon>Pseudonocardiales</taxon>
        <taxon>Pseudonocardiaceae</taxon>
        <taxon>Amycolatopsis</taxon>
    </lineage>
</organism>
<evidence type="ECO:0000313" key="2">
    <source>
        <dbReference type="Proteomes" id="UP001227101"/>
    </source>
</evidence>
<sequence>MTPSPPATAPALLSHWRDLSVRAERRGPLAVATDSTHAGIELRPGVRLIGHGRLVAVLDGRDLVDLLVEGPRTLRTLIDALSAEWNAHSPMGGWCRECARPVPCPTRTRLANLLVDDPGGVA</sequence>
<reference evidence="1 2" key="1">
    <citation type="submission" date="2023-06" db="EMBL/GenBank/DDBJ databases">
        <authorList>
            <person name="Oyuntsetseg B."/>
            <person name="Kim S.B."/>
        </authorList>
    </citation>
    <scope>NUCLEOTIDE SEQUENCE [LARGE SCALE GENOMIC DNA]</scope>
    <source>
        <strain evidence="1 2">2-2</strain>
    </source>
</reference>
<name>A0ABY8XYT9_9PSEU</name>
<protein>
    <submittedName>
        <fullName evidence="1">Uncharacterized protein</fullName>
    </submittedName>
</protein>
<accession>A0ABY8XYT9</accession>
<evidence type="ECO:0000313" key="1">
    <source>
        <dbReference type="EMBL" id="WIV60706.1"/>
    </source>
</evidence>
<keyword evidence="2" id="KW-1185">Reference proteome</keyword>
<proteinExistence type="predicted"/>
<dbReference type="Proteomes" id="UP001227101">
    <property type="component" value="Chromosome"/>
</dbReference>